<proteinExistence type="predicted"/>
<dbReference type="Proteomes" id="UP000092966">
    <property type="component" value="Chromosome"/>
</dbReference>
<evidence type="ECO:0000313" key="2">
    <source>
        <dbReference type="Proteomes" id="UP000092966"/>
    </source>
</evidence>
<gene>
    <name evidence="1" type="ORF">DE8555_1389</name>
</gene>
<organism evidence="1 2">
    <name type="scientific">Neisseria meningitidis</name>
    <dbReference type="NCBI Taxonomy" id="487"/>
    <lineage>
        <taxon>Bacteria</taxon>
        <taxon>Pseudomonadati</taxon>
        <taxon>Pseudomonadota</taxon>
        <taxon>Betaproteobacteria</taxon>
        <taxon>Neisseriales</taxon>
        <taxon>Neisseriaceae</taxon>
        <taxon>Neisseria</taxon>
    </lineage>
</organism>
<dbReference type="RefSeq" id="WP_061726670.1">
    <property type="nucleotide sequence ID" value="NZ_CP012393.1"/>
</dbReference>
<dbReference type="EMBL" id="CP012393">
    <property type="protein sequence ID" value="ANW91933.1"/>
    <property type="molecule type" value="Genomic_DNA"/>
</dbReference>
<dbReference type="AlphaFoldDB" id="A0AAC9GDV4"/>
<accession>A0AAC9GDV4</accession>
<name>A0AAC9GDV4_NEIME</name>
<reference evidence="1 2" key="1">
    <citation type="submission" date="2015-07" db="EMBL/GenBank/DDBJ databases">
        <title>Comparative genome sequencing reveals within-host evolution of Neisseria meningitidis during.</title>
        <authorList>
            <person name="Klughammer J."/>
            <person name="Dittrich M."/>
            <person name="Mueller T."/>
            <person name="Blom J."/>
            <person name="Goesmann A."/>
            <person name="Vogel U."/>
            <person name="Frosch M."/>
            <person name="Bock C."/>
            <person name="Schoen C."/>
        </authorList>
    </citation>
    <scope>NUCLEOTIDE SEQUENCE [LARGE SCALE GENOMIC DNA]</scope>
    <source>
        <strain evidence="1 2">DE8555</strain>
    </source>
</reference>
<evidence type="ECO:0000313" key="1">
    <source>
        <dbReference type="EMBL" id="ANW91933.1"/>
    </source>
</evidence>
<protein>
    <submittedName>
        <fullName evidence="1">Uncharacterized protein</fullName>
    </submittedName>
</protein>
<sequence length="99" mass="10983">MATTEKIEMRTCKTCGETKPLEGFNAIQLKGVKTYYYNSCKTCRNKEVKRKRIEKRAAEEAAAREAEYGAMTAARLHESIIAAHAACPILGIGLWTQSA</sequence>